<evidence type="ECO:0000313" key="2">
    <source>
        <dbReference type="Proteomes" id="UP001218218"/>
    </source>
</evidence>
<dbReference type="EMBL" id="JARIHO010000043">
    <property type="protein sequence ID" value="KAJ7325791.1"/>
    <property type="molecule type" value="Genomic_DNA"/>
</dbReference>
<proteinExistence type="predicted"/>
<organism evidence="1 2">
    <name type="scientific">Mycena albidolilacea</name>
    <dbReference type="NCBI Taxonomy" id="1033008"/>
    <lineage>
        <taxon>Eukaryota</taxon>
        <taxon>Fungi</taxon>
        <taxon>Dikarya</taxon>
        <taxon>Basidiomycota</taxon>
        <taxon>Agaricomycotina</taxon>
        <taxon>Agaricomycetes</taxon>
        <taxon>Agaricomycetidae</taxon>
        <taxon>Agaricales</taxon>
        <taxon>Marasmiineae</taxon>
        <taxon>Mycenaceae</taxon>
        <taxon>Mycena</taxon>
    </lineage>
</organism>
<dbReference type="AlphaFoldDB" id="A0AAD7EHI4"/>
<keyword evidence="2" id="KW-1185">Reference proteome</keyword>
<dbReference type="InterPro" id="IPR040521">
    <property type="entry name" value="KDZ"/>
</dbReference>
<comment type="caution">
    <text evidence="1">The sequence shown here is derived from an EMBL/GenBank/DDBJ whole genome shotgun (WGS) entry which is preliminary data.</text>
</comment>
<protein>
    <submittedName>
        <fullName evidence="1">Uncharacterized protein</fullName>
    </submittedName>
</protein>
<dbReference type="Pfam" id="PF18758">
    <property type="entry name" value="KDZ"/>
    <property type="match status" value="1"/>
</dbReference>
<name>A0AAD7EHI4_9AGAR</name>
<gene>
    <name evidence="1" type="ORF">DFH08DRAFT_1027754</name>
</gene>
<accession>A0AAD7EHI4</accession>
<evidence type="ECO:0000313" key="1">
    <source>
        <dbReference type="EMBL" id="KAJ7325791.1"/>
    </source>
</evidence>
<sequence>MSSIPVGTTTTPTIASRSELKSLIVPVVLSWDPESAQRAQELRWVLVWDMTRSGELAKYGFAVVNHLNVISQVAASYNIGSKFGKMVNAHSVLGPLAQEKGFKSLVGTFHGNAHSRLCQLCHLATSVEGYTTAFHHQQTIVFYLKHTDGLDTYQSLSLLLVTKYRQVLEHVSVFEEWLRLEKACLDGLSTEPLEETLKIEYYQKLVNLDKAEARLSALRGAVAHEDSSQQGYQQNTSVPHQLETQRQHAMELRDKILLTVQDLEMRMDLRDRWTPGCAEWSEAAP</sequence>
<reference evidence="1" key="1">
    <citation type="submission" date="2023-03" db="EMBL/GenBank/DDBJ databases">
        <title>Massive genome expansion in bonnet fungi (Mycena s.s.) driven by repeated elements and novel gene families across ecological guilds.</title>
        <authorList>
            <consortium name="Lawrence Berkeley National Laboratory"/>
            <person name="Harder C.B."/>
            <person name="Miyauchi S."/>
            <person name="Viragh M."/>
            <person name="Kuo A."/>
            <person name="Thoen E."/>
            <person name="Andreopoulos B."/>
            <person name="Lu D."/>
            <person name="Skrede I."/>
            <person name="Drula E."/>
            <person name="Henrissat B."/>
            <person name="Morin E."/>
            <person name="Kohler A."/>
            <person name="Barry K."/>
            <person name="LaButti K."/>
            <person name="Morin E."/>
            <person name="Salamov A."/>
            <person name="Lipzen A."/>
            <person name="Mereny Z."/>
            <person name="Hegedus B."/>
            <person name="Baldrian P."/>
            <person name="Stursova M."/>
            <person name="Weitz H."/>
            <person name="Taylor A."/>
            <person name="Grigoriev I.V."/>
            <person name="Nagy L.G."/>
            <person name="Martin F."/>
            <person name="Kauserud H."/>
        </authorList>
    </citation>
    <scope>NUCLEOTIDE SEQUENCE</scope>
    <source>
        <strain evidence="1">CBHHK002</strain>
    </source>
</reference>
<dbReference type="Proteomes" id="UP001218218">
    <property type="component" value="Unassembled WGS sequence"/>
</dbReference>